<dbReference type="Pfam" id="PF00733">
    <property type="entry name" value="Asn_synthase"/>
    <property type="match status" value="1"/>
</dbReference>
<dbReference type="AlphaFoldDB" id="A0A1H9P1I8"/>
<protein>
    <recommendedName>
        <fullName evidence="2">Asparagine synthetase domain-containing protein</fullName>
    </recommendedName>
</protein>
<proteinExistence type="predicted"/>
<dbReference type="InterPro" id="IPR001962">
    <property type="entry name" value="Asn_synthase"/>
</dbReference>
<evidence type="ECO:0000259" key="2">
    <source>
        <dbReference type="Pfam" id="PF00733"/>
    </source>
</evidence>
<reference evidence="4" key="1">
    <citation type="submission" date="2016-10" db="EMBL/GenBank/DDBJ databases">
        <authorList>
            <person name="Varghese N."/>
            <person name="Submissions S."/>
        </authorList>
    </citation>
    <scope>NUCLEOTIDE SEQUENCE [LARGE SCALE GENOMIC DNA]</scope>
    <source>
        <strain evidence="4">KHGC19</strain>
    </source>
</reference>
<evidence type="ECO:0000256" key="1">
    <source>
        <dbReference type="PIRSR" id="PIRSR006661-1"/>
    </source>
</evidence>
<dbReference type="Gene3D" id="3.40.50.620">
    <property type="entry name" value="HUPs"/>
    <property type="match status" value="1"/>
</dbReference>
<organism evidence="3 4">
    <name type="scientific">Parafannyhessea umbonata</name>
    <dbReference type="NCBI Taxonomy" id="604330"/>
    <lineage>
        <taxon>Bacteria</taxon>
        <taxon>Bacillati</taxon>
        <taxon>Actinomycetota</taxon>
        <taxon>Coriobacteriia</taxon>
        <taxon>Coriobacteriales</taxon>
        <taxon>Atopobiaceae</taxon>
        <taxon>Parafannyhessea</taxon>
    </lineage>
</organism>
<name>A0A1H9P1I8_9ACTN</name>
<accession>A0A1H9P1I8</accession>
<sequence length="274" mass="29781">MGAYDLTLQEKLDDLKRYIQSLGSVAVAFSGGVDSALLVKVASETLGGNTIAITARPPGAEAPGQEEARRHCKDLGVPHVFVLLDEPEATCAMSAEERCYDCKSALFSQMKCVANAQGFTFLAEGSNLSDLERNRQGLRALSQLGVKSPLRHARLDRREVRELSRRLGIPTWERSSSLCETQVAPRPRDRDRALATGASAAEAYLRALGFGCVRVSPQDAGGALARIEVPEEDLPRLLESKTRAAIEKRLRELGFERVACDLGGYRAAEARAEP</sequence>
<dbReference type="EMBL" id="FOGP01000002">
    <property type="protein sequence ID" value="SER42096.1"/>
    <property type="molecule type" value="Genomic_DNA"/>
</dbReference>
<dbReference type="Proteomes" id="UP000199128">
    <property type="component" value="Unassembled WGS sequence"/>
</dbReference>
<dbReference type="NCBIfam" id="TIGR00268">
    <property type="entry name" value="ATP-dependent sacrificial sulfur transferase LarE"/>
    <property type="match status" value="1"/>
</dbReference>
<dbReference type="InterPro" id="IPR014729">
    <property type="entry name" value="Rossmann-like_a/b/a_fold"/>
</dbReference>
<gene>
    <name evidence="3" type="ORF">SAMN05216446_0757</name>
</gene>
<feature type="active site" description="Nucleophile and sulfur donor" evidence="1">
    <location>
        <position position="179"/>
    </location>
</feature>
<dbReference type="RefSeq" id="WP_091008411.1">
    <property type="nucleotide sequence ID" value="NZ_FOGP01000002.1"/>
</dbReference>
<dbReference type="GO" id="GO:0006529">
    <property type="term" value="P:asparagine biosynthetic process"/>
    <property type="evidence" value="ECO:0007669"/>
    <property type="project" value="InterPro"/>
</dbReference>
<evidence type="ECO:0000313" key="4">
    <source>
        <dbReference type="Proteomes" id="UP000199128"/>
    </source>
</evidence>
<dbReference type="GO" id="GO:0004066">
    <property type="term" value="F:asparagine synthase (glutamine-hydrolyzing) activity"/>
    <property type="evidence" value="ECO:0007669"/>
    <property type="project" value="InterPro"/>
</dbReference>
<dbReference type="GO" id="GO:0016783">
    <property type="term" value="F:sulfurtransferase activity"/>
    <property type="evidence" value="ECO:0007669"/>
    <property type="project" value="InterPro"/>
</dbReference>
<evidence type="ECO:0000313" key="3">
    <source>
        <dbReference type="EMBL" id="SER42096.1"/>
    </source>
</evidence>
<dbReference type="InterPro" id="IPR052188">
    <property type="entry name" value="Ni-pincer_cofactor_biosynth"/>
</dbReference>
<dbReference type="PANTHER" id="PTHR43169">
    <property type="entry name" value="EXSB FAMILY PROTEIN"/>
    <property type="match status" value="1"/>
</dbReference>
<dbReference type="PIRSF" id="PIRSF006661">
    <property type="entry name" value="PP-lp_UCP006661"/>
    <property type="match status" value="1"/>
</dbReference>
<dbReference type="SUPFAM" id="SSF52402">
    <property type="entry name" value="Adenine nucleotide alpha hydrolases-like"/>
    <property type="match status" value="1"/>
</dbReference>
<dbReference type="InterPro" id="IPR005232">
    <property type="entry name" value="LarE"/>
</dbReference>
<dbReference type="PANTHER" id="PTHR43169:SF2">
    <property type="entry name" value="NAD_GMP SYNTHASE DOMAIN-CONTAINING PROTEIN"/>
    <property type="match status" value="1"/>
</dbReference>
<feature type="domain" description="Asparagine synthetase" evidence="2">
    <location>
        <begin position="17"/>
        <end position="91"/>
    </location>
</feature>